<dbReference type="OrthoDB" id="7327264at2"/>
<dbReference type="GO" id="GO:0003677">
    <property type="term" value="F:DNA binding"/>
    <property type="evidence" value="ECO:0007669"/>
    <property type="project" value="InterPro"/>
</dbReference>
<evidence type="ECO:0000313" key="2">
    <source>
        <dbReference type="EMBL" id="PSJ49013.1"/>
    </source>
</evidence>
<dbReference type="PANTHER" id="PTHR33258">
    <property type="entry name" value="TRANSPOSASE INSL FOR INSERTION SEQUENCE ELEMENT IS186A-RELATED"/>
    <property type="match status" value="1"/>
</dbReference>
<reference evidence="2 3" key="1">
    <citation type="submission" date="2018-03" db="EMBL/GenBank/DDBJ databases">
        <title>The draft genome of Mesorhizobium sp. 6GN-30.</title>
        <authorList>
            <person name="Liu L."/>
            <person name="Li L."/>
            <person name="Wang T."/>
            <person name="Zhang X."/>
            <person name="Liang L."/>
        </authorList>
    </citation>
    <scope>NUCLEOTIDE SEQUENCE [LARGE SCALE GENOMIC DNA]</scope>
    <source>
        <strain evidence="2 3">6GN30</strain>
    </source>
</reference>
<name>A0A2P7RFL9_9HYPH</name>
<feature type="non-terminal residue" evidence="2">
    <location>
        <position position="1"/>
    </location>
</feature>
<protein>
    <submittedName>
        <fullName evidence="2">IS4 family transposase</fullName>
    </submittedName>
</protein>
<evidence type="ECO:0000259" key="1">
    <source>
        <dbReference type="Pfam" id="PF01609"/>
    </source>
</evidence>
<dbReference type="InterPro" id="IPR012337">
    <property type="entry name" value="RNaseH-like_sf"/>
</dbReference>
<proteinExistence type="predicted"/>
<dbReference type="InterPro" id="IPR002559">
    <property type="entry name" value="Transposase_11"/>
</dbReference>
<dbReference type="PANTHER" id="PTHR33258:SF1">
    <property type="entry name" value="TRANSPOSASE INSL FOR INSERTION SEQUENCE ELEMENT IS186A-RELATED"/>
    <property type="match status" value="1"/>
</dbReference>
<dbReference type="SUPFAM" id="SSF53098">
    <property type="entry name" value="Ribonuclease H-like"/>
    <property type="match status" value="1"/>
</dbReference>
<sequence length="119" mass="13549">AEVSLASKGDSSLPMPLRRITVKRQEGDTITLVTNDLERPAVGIAALYKGRWQIELLFRWIKQHLRIRKFLGNTDNAIRLQLFAAMIAYALLRIAANANRIAMPILRFTDLVAQCLFER</sequence>
<feature type="non-terminal residue" evidence="2">
    <location>
        <position position="119"/>
    </location>
</feature>
<dbReference type="GO" id="GO:0006313">
    <property type="term" value="P:DNA transposition"/>
    <property type="evidence" value="ECO:0007669"/>
    <property type="project" value="InterPro"/>
</dbReference>
<dbReference type="Pfam" id="PF01609">
    <property type="entry name" value="DDE_Tnp_1"/>
    <property type="match status" value="1"/>
</dbReference>
<dbReference type="RefSeq" id="WP_133170191.1">
    <property type="nucleotide sequence ID" value="NZ_PXYK01000085.1"/>
</dbReference>
<dbReference type="EMBL" id="PXYK01000085">
    <property type="protein sequence ID" value="PSJ49013.1"/>
    <property type="molecule type" value="Genomic_DNA"/>
</dbReference>
<evidence type="ECO:0000313" key="3">
    <source>
        <dbReference type="Proteomes" id="UP000241229"/>
    </source>
</evidence>
<dbReference type="GO" id="GO:0004803">
    <property type="term" value="F:transposase activity"/>
    <property type="evidence" value="ECO:0007669"/>
    <property type="project" value="InterPro"/>
</dbReference>
<dbReference type="Proteomes" id="UP000241229">
    <property type="component" value="Unassembled WGS sequence"/>
</dbReference>
<feature type="domain" description="Transposase IS4-like" evidence="1">
    <location>
        <begin position="19"/>
        <end position="91"/>
    </location>
</feature>
<dbReference type="AlphaFoldDB" id="A0A2P7RFL9"/>
<keyword evidence="3" id="KW-1185">Reference proteome</keyword>
<organism evidence="2 3">
    <name type="scientific">Kumtagia ephedrae</name>
    <dbReference type="NCBI Taxonomy" id="2116701"/>
    <lineage>
        <taxon>Bacteria</taxon>
        <taxon>Pseudomonadati</taxon>
        <taxon>Pseudomonadota</taxon>
        <taxon>Alphaproteobacteria</taxon>
        <taxon>Hyphomicrobiales</taxon>
        <taxon>Phyllobacteriaceae</taxon>
        <taxon>Kumtagia</taxon>
    </lineage>
</organism>
<comment type="caution">
    <text evidence="2">The sequence shown here is derived from an EMBL/GenBank/DDBJ whole genome shotgun (WGS) entry which is preliminary data.</text>
</comment>
<accession>A0A2P7RFL9</accession>
<gene>
    <name evidence="2" type="ORF">C7I84_29395</name>
</gene>